<evidence type="ECO:0000256" key="1">
    <source>
        <dbReference type="SAM" id="SignalP"/>
    </source>
</evidence>
<dbReference type="AlphaFoldDB" id="A0AAV4CVY6"/>
<feature type="chain" id="PRO_5043909967" description="DUF19 domain-containing protein" evidence="1">
    <location>
        <begin position="27"/>
        <end position="153"/>
    </location>
</feature>
<organism evidence="2 3">
    <name type="scientific">Plakobranchus ocellatus</name>
    <dbReference type="NCBI Taxonomy" id="259542"/>
    <lineage>
        <taxon>Eukaryota</taxon>
        <taxon>Metazoa</taxon>
        <taxon>Spiralia</taxon>
        <taxon>Lophotrochozoa</taxon>
        <taxon>Mollusca</taxon>
        <taxon>Gastropoda</taxon>
        <taxon>Heterobranchia</taxon>
        <taxon>Euthyneura</taxon>
        <taxon>Panpulmonata</taxon>
        <taxon>Sacoglossa</taxon>
        <taxon>Placobranchoidea</taxon>
        <taxon>Plakobranchidae</taxon>
        <taxon>Plakobranchus</taxon>
    </lineage>
</organism>
<feature type="signal peptide" evidence="1">
    <location>
        <begin position="1"/>
        <end position="26"/>
    </location>
</feature>
<evidence type="ECO:0008006" key="4">
    <source>
        <dbReference type="Google" id="ProtNLM"/>
    </source>
</evidence>
<comment type="caution">
    <text evidence="2">The sequence shown here is derived from an EMBL/GenBank/DDBJ whole genome shotgun (WGS) entry which is preliminary data.</text>
</comment>
<keyword evidence="3" id="KW-1185">Reference proteome</keyword>
<reference evidence="2 3" key="1">
    <citation type="journal article" date="2021" name="Elife">
        <title>Chloroplast acquisition without the gene transfer in kleptoplastic sea slugs, Plakobranchus ocellatus.</title>
        <authorList>
            <person name="Maeda T."/>
            <person name="Takahashi S."/>
            <person name="Yoshida T."/>
            <person name="Shimamura S."/>
            <person name="Takaki Y."/>
            <person name="Nagai Y."/>
            <person name="Toyoda A."/>
            <person name="Suzuki Y."/>
            <person name="Arimoto A."/>
            <person name="Ishii H."/>
            <person name="Satoh N."/>
            <person name="Nishiyama T."/>
            <person name="Hasebe M."/>
            <person name="Maruyama T."/>
            <person name="Minagawa J."/>
            <person name="Obokata J."/>
            <person name="Shigenobu S."/>
        </authorList>
    </citation>
    <scope>NUCLEOTIDE SEQUENCE [LARGE SCALE GENOMIC DNA]</scope>
</reference>
<evidence type="ECO:0000313" key="3">
    <source>
        <dbReference type="Proteomes" id="UP000735302"/>
    </source>
</evidence>
<dbReference type="EMBL" id="BLXT01007037">
    <property type="protein sequence ID" value="GFO36025.1"/>
    <property type="molecule type" value="Genomic_DNA"/>
</dbReference>
<keyword evidence="1" id="KW-0732">Signal</keyword>
<gene>
    <name evidence="2" type="ORF">PoB_006253000</name>
</gene>
<dbReference type="Proteomes" id="UP000735302">
    <property type="component" value="Unassembled WGS sequence"/>
</dbReference>
<evidence type="ECO:0000313" key="2">
    <source>
        <dbReference type="EMBL" id="GFO36025.1"/>
    </source>
</evidence>
<accession>A0AAV4CVY6</accession>
<proteinExistence type="predicted"/>
<sequence length="153" mass="16905">MRIQVCFCLALASCILLGFLCETSTGDCAALKNNADLNCTTEYNCTKSSVLKYVQLKKNVREFLCSNNGTKEARAIIGVDECAGKTSVVKKLKKDVEKCLKTHTGSMTGINCTVVEEARECIEDLMEDCSSEAALFMDHAFDCRVKVYWPSCE</sequence>
<name>A0AAV4CVY6_9GAST</name>
<protein>
    <recommendedName>
        <fullName evidence="4">DUF19 domain-containing protein</fullName>
    </recommendedName>
</protein>